<evidence type="ECO:0000313" key="1">
    <source>
        <dbReference type="EMBL" id="CNU85618.1"/>
    </source>
</evidence>
<accession>A0A655DUG8</accession>
<gene>
    <name evidence="1" type="ORF">ERS008198_03728</name>
</gene>
<organism evidence="1 2">
    <name type="scientific">Salmonella enterica subsp. enterica serovar Bovismorbificans</name>
    <dbReference type="NCBI Taxonomy" id="58097"/>
    <lineage>
        <taxon>Bacteria</taxon>
        <taxon>Pseudomonadati</taxon>
        <taxon>Pseudomonadota</taxon>
        <taxon>Gammaproteobacteria</taxon>
        <taxon>Enterobacterales</taxon>
        <taxon>Enterobacteriaceae</taxon>
        <taxon>Salmonella</taxon>
    </lineage>
</organism>
<sequence>MFPGEVGRHLTDRRRAMTTASATGRCHIKRYASDHPVGIAVIRLEVHWQT</sequence>
<evidence type="ECO:0000313" key="2">
    <source>
        <dbReference type="Proteomes" id="UP000041314"/>
    </source>
</evidence>
<proteinExistence type="predicted"/>
<dbReference type="AlphaFoldDB" id="A0A655DUG8"/>
<dbReference type="EMBL" id="CQPA01000039">
    <property type="protein sequence ID" value="CNU85618.1"/>
    <property type="molecule type" value="Genomic_DNA"/>
</dbReference>
<name>A0A655DUG8_SALET</name>
<protein>
    <submittedName>
        <fullName evidence="1">Uncharacterized protein</fullName>
    </submittedName>
</protein>
<reference evidence="1 2" key="1">
    <citation type="submission" date="2015-03" db="EMBL/GenBank/DDBJ databases">
        <authorList>
            <consortium name="Pathogen Informatics"/>
        </authorList>
    </citation>
    <scope>NUCLEOTIDE SEQUENCE [LARGE SCALE GENOMIC DNA]</scope>
    <source>
        <strain evidence="1 2">A1104</strain>
    </source>
</reference>
<dbReference type="Proteomes" id="UP000041314">
    <property type="component" value="Unassembled WGS sequence"/>
</dbReference>